<dbReference type="RefSeq" id="WP_377713029.1">
    <property type="nucleotide sequence ID" value="NZ_JBHTJM010000002.1"/>
</dbReference>
<dbReference type="SUPFAM" id="SSF52402">
    <property type="entry name" value="Adenine nucleotide alpha hydrolases-like"/>
    <property type="match status" value="1"/>
</dbReference>
<dbReference type="Gene3D" id="3.90.1490.10">
    <property type="entry name" value="putative n-type atp pyrophosphatase, domain 2"/>
    <property type="match status" value="1"/>
</dbReference>
<reference evidence="3" key="1">
    <citation type="journal article" date="2019" name="Int. J. Syst. Evol. Microbiol.">
        <title>The Global Catalogue of Microorganisms (GCM) 10K type strain sequencing project: providing services to taxonomists for standard genome sequencing and annotation.</title>
        <authorList>
            <consortium name="The Broad Institute Genomics Platform"/>
            <consortium name="The Broad Institute Genome Sequencing Center for Infectious Disease"/>
            <person name="Wu L."/>
            <person name="Ma J."/>
        </authorList>
    </citation>
    <scope>NUCLEOTIDE SEQUENCE [LARGE SCALE GENOMIC DNA]</scope>
    <source>
        <strain evidence="3">CCUG 62114</strain>
    </source>
</reference>
<protein>
    <submittedName>
        <fullName evidence="2">Diphthine--ammonia ligase</fullName>
        <ecNumber evidence="2">6.3.1.14</ecNumber>
    </submittedName>
</protein>
<dbReference type="InterPro" id="IPR030662">
    <property type="entry name" value="DPH6/MJ0570"/>
</dbReference>
<dbReference type="EMBL" id="JBHTJM010000002">
    <property type="protein sequence ID" value="MFD0962899.1"/>
    <property type="molecule type" value="Genomic_DNA"/>
</dbReference>
<gene>
    <name evidence="2" type="ORF">ACFQ1O_02655</name>
</gene>
<dbReference type="PIRSF" id="PIRSF039123">
    <property type="entry name" value="Diphthamide_synthase"/>
    <property type="match status" value="1"/>
</dbReference>
<dbReference type="GO" id="GO:0017178">
    <property type="term" value="F:diphthine-ammonia ligase activity"/>
    <property type="evidence" value="ECO:0007669"/>
    <property type="project" value="UniProtKB-EC"/>
</dbReference>
<keyword evidence="3" id="KW-1185">Reference proteome</keyword>
<dbReference type="EC" id="6.3.1.14" evidence="2"/>
<organism evidence="2 3">
    <name type="scientific">Pseudofulvibacter geojedonensis</name>
    <dbReference type="NCBI Taxonomy" id="1123758"/>
    <lineage>
        <taxon>Bacteria</taxon>
        <taxon>Pseudomonadati</taxon>
        <taxon>Bacteroidota</taxon>
        <taxon>Flavobacteriia</taxon>
        <taxon>Flavobacteriales</taxon>
        <taxon>Flavobacteriaceae</taxon>
        <taxon>Pseudofulvibacter</taxon>
    </lineage>
</organism>
<dbReference type="InterPro" id="IPR002761">
    <property type="entry name" value="Diphthami_syn_dom"/>
</dbReference>
<dbReference type="PANTHER" id="PTHR12196:SF2">
    <property type="entry name" value="DIPHTHINE--AMMONIA LIGASE"/>
    <property type="match status" value="1"/>
</dbReference>
<dbReference type="CDD" id="cd01994">
    <property type="entry name" value="AANH_PF0828-like"/>
    <property type="match status" value="1"/>
</dbReference>
<evidence type="ECO:0000259" key="1">
    <source>
        <dbReference type="Pfam" id="PF01902"/>
    </source>
</evidence>
<sequence>MNILSSWSGGKDSCYALMKAIEMNYSPSVLLNIMNENGEISRSHGIPLDILKKQSQAINIPLHTQPSTWNNYEDNYIKTLKKLTVNYDLSAAVFGDIDIISHREWEEKVCNAANIKALLPLWQGNRKDLVLEMINAGIKAIIVSCNLELGVDFLGREINESLLDELDKMGVDCCGENGEYHTLVIDCPLFSSPIDLPKTEKIKHEHYCFLNWTTS</sequence>
<evidence type="ECO:0000313" key="3">
    <source>
        <dbReference type="Proteomes" id="UP001596997"/>
    </source>
</evidence>
<evidence type="ECO:0000313" key="2">
    <source>
        <dbReference type="EMBL" id="MFD0962899.1"/>
    </source>
</evidence>
<dbReference type="NCBIfam" id="TIGR00290">
    <property type="entry name" value="MJ0570_dom"/>
    <property type="match status" value="1"/>
</dbReference>
<feature type="domain" description="Diphthamide synthase" evidence="1">
    <location>
        <begin position="3"/>
        <end position="211"/>
    </location>
</feature>
<comment type="caution">
    <text evidence="2">The sequence shown here is derived from an EMBL/GenBank/DDBJ whole genome shotgun (WGS) entry which is preliminary data.</text>
</comment>
<dbReference type="Proteomes" id="UP001596997">
    <property type="component" value="Unassembled WGS sequence"/>
</dbReference>
<dbReference type="Gene3D" id="3.40.50.620">
    <property type="entry name" value="HUPs"/>
    <property type="match status" value="1"/>
</dbReference>
<proteinExistence type="predicted"/>
<dbReference type="InterPro" id="IPR014729">
    <property type="entry name" value="Rossmann-like_a/b/a_fold"/>
</dbReference>
<name>A0ABW3HZL2_9FLAO</name>
<accession>A0ABW3HZL2</accession>
<dbReference type="PANTHER" id="PTHR12196">
    <property type="entry name" value="DOMAIN OF UNKNOWN FUNCTION 71 DUF71 -CONTAINING PROTEIN"/>
    <property type="match status" value="1"/>
</dbReference>
<dbReference type="Pfam" id="PF01902">
    <property type="entry name" value="Diphthami_syn_2"/>
    <property type="match status" value="1"/>
</dbReference>
<keyword evidence="2" id="KW-0436">Ligase</keyword>